<feature type="transmembrane region" description="Helical" evidence="1">
    <location>
        <begin position="279"/>
        <end position="296"/>
    </location>
</feature>
<accession>A0AAU8EN20</accession>
<feature type="transmembrane region" description="Helical" evidence="1">
    <location>
        <begin position="316"/>
        <end position="336"/>
    </location>
</feature>
<feature type="transmembrane region" description="Helical" evidence="1">
    <location>
        <begin position="101"/>
        <end position="123"/>
    </location>
</feature>
<evidence type="ECO:0000313" key="2">
    <source>
        <dbReference type="EMBL" id="XCH10282.1"/>
    </source>
</evidence>
<keyword evidence="1" id="KW-1133">Transmembrane helix</keyword>
<name>A0AAU8EN20_9MICC</name>
<organism evidence="2">
    <name type="scientific">Arthrobacter sp. K5</name>
    <dbReference type="NCBI Taxonomy" id="2839623"/>
    <lineage>
        <taxon>Bacteria</taxon>
        <taxon>Bacillati</taxon>
        <taxon>Actinomycetota</taxon>
        <taxon>Actinomycetes</taxon>
        <taxon>Micrococcales</taxon>
        <taxon>Micrococcaceae</taxon>
        <taxon>Arthrobacter</taxon>
    </lineage>
</organism>
<evidence type="ECO:0000256" key="1">
    <source>
        <dbReference type="SAM" id="Phobius"/>
    </source>
</evidence>
<feature type="transmembrane region" description="Helical" evidence="1">
    <location>
        <begin position="162"/>
        <end position="184"/>
    </location>
</feature>
<feature type="transmembrane region" description="Helical" evidence="1">
    <location>
        <begin position="226"/>
        <end position="244"/>
    </location>
</feature>
<feature type="transmembrane region" description="Helical" evidence="1">
    <location>
        <begin position="356"/>
        <end position="380"/>
    </location>
</feature>
<reference evidence="2" key="1">
    <citation type="submission" date="2024-06" db="EMBL/GenBank/DDBJ databases">
        <title>Biodegradation of dimethachlon by Arthrobacter sp. K5: mechanistic insights and ecological implications.</title>
        <authorList>
            <person name="Hu S."/>
            <person name="Lu P."/>
        </authorList>
    </citation>
    <scope>NUCLEOTIDE SEQUENCE</scope>
    <source>
        <strain evidence="2">K5</strain>
    </source>
</reference>
<feature type="transmembrane region" description="Helical" evidence="1">
    <location>
        <begin position="250"/>
        <end position="272"/>
    </location>
</feature>
<gene>
    <name evidence="2" type="ORF">ABRP34_15765</name>
</gene>
<keyword evidence="1" id="KW-0812">Transmembrane</keyword>
<dbReference type="AlphaFoldDB" id="A0AAU8EN20"/>
<dbReference type="EMBL" id="CP159279">
    <property type="protein sequence ID" value="XCH10282.1"/>
    <property type="molecule type" value="Genomic_DNA"/>
</dbReference>
<proteinExistence type="predicted"/>
<dbReference type="RefSeq" id="WP_353710922.1">
    <property type="nucleotide sequence ID" value="NZ_CP159279.1"/>
</dbReference>
<sequence>MTAVPAGTASWSGSGTGALAPARPAVPWLTVIPLAAMMAYADGFWMVSLRGAVGAIERTQEPFASWLRESTVLLPVFVVAVIAAVTLALRWFGPVLAGRKAFLATALLVAAAGTLAGTVTLAVSEAWDYALQHDLMGTLHHASSIQSAEQLDQASLGLQLAAFGYGVCLLVVTNLVVTGWTVAIRGGRLDVSRQQKATPGRTMRRVRARRARTGATDLSAMDLRQMLAAVALFGCAAIHLAVIPDHMDHWPVASAFFLALAMAEIACGVLLLGRAGLSVVVAVAAAAVVPLALWVWSRTSGLPFGPNSNVPEPVGLADVAAGLLELGTLVIAVVLLRARRGGTVRRAGRTATSAHLRALAVVGAIAVGFLGVAGAVPGWLGELPSSGDITHSSTH</sequence>
<protein>
    <submittedName>
        <fullName evidence="2">Uncharacterized protein</fullName>
    </submittedName>
</protein>
<feature type="transmembrane region" description="Helical" evidence="1">
    <location>
        <begin position="72"/>
        <end position="89"/>
    </location>
</feature>
<keyword evidence="1" id="KW-0472">Membrane</keyword>